<keyword evidence="2" id="KW-1185">Reference proteome</keyword>
<reference evidence="1 2" key="1">
    <citation type="journal article" date="2016" name="Sci. Rep.">
        <title>Metabolic traits of an uncultured archaeal lineage -MSBL1- from brine pools of the Red Sea.</title>
        <authorList>
            <person name="Mwirichia R."/>
            <person name="Alam I."/>
            <person name="Rashid M."/>
            <person name="Vinu M."/>
            <person name="Ba-Alawi W."/>
            <person name="Anthony Kamau A."/>
            <person name="Kamanda Ngugi D."/>
            <person name="Goker M."/>
            <person name="Klenk H.P."/>
            <person name="Bajic V."/>
            <person name="Stingl U."/>
        </authorList>
    </citation>
    <scope>NUCLEOTIDE SEQUENCE [LARGE SCALE GENOMIC DNA]</scope>
    <source>
        <strain evidence="1">SCGC-AAA382A13</strain>
    </source>
</reference>
<sequence length="94" mass="11093">MMVEKTIVCRVLNLTMRKKGLLVKEYSNAQGYIRGETEDLYSATKQAMDRYVEKVQNEEYPLFLRNDTFEVERAEVTEEFDYWARVPISDVWGG</sequence>
<accession>A0A133VF49</accession>
<organism evidence="1 2">
    <name type="scientific">candidate division MSBL1 archaeon SCGC-AAA382A13</name>
    <dbReference type="NCBI Taxonomy" id="1698279"/>
    <lineage>
        <taxon>Archaea</taxon>
        <taxon>Methanobacteriati</taxon>
        <taxon>Methanobacteriota</taxon>
        <taxon>candidate division MSBL1</taxon>
    </lineage>
</organism>
<comment type="caution">
    <text evidence="1">The sequence shown here is derived from an EMBL/GenBank/DDBJ whole genome shotgun (WGS) entry which is preliminary data.</text>
</comment>
<evidence type="ECO:0000313" key="2">
    <source>
        <dbReference type="Proteomes" id="UP000070311"/>
    </source>
</evidence>
<dbReference type="EMBL" id="LHYD01000034">
    <property type="protein sequence ID" value="KXB05047.1"/>
    <property type="molecule type" value="Genomic_DNA"/>
</dbReference>
<dbReference type="AlphaFoldDB" id="A0A133VF49"/>
<feature type="non-terminal residue" evidence="1">
    <location>
        <position position="94"/>
    </location>
</feature>
<gene>
    <name evidence="1" type="ORF">AKJ50_01770</name>
</gene>
<protein>
    <submittedName>
        <fullName evidence="1">Uncharacterized protein</fullName>
    </submittedName>
</protein>
<evidence type="ECO:0000313" key="1">
    <source>
        <dbReference type="EMBL" id="KXB05047.1"/>
    </source>
</evidence>
<name>A0A133VF49_9EURY</name>
<proteinExistence type="predicted"/>
<dbReference type="Proteomes" id="UP000070311">
    <property type="component" value="Unassembled WGS sequence"/>
</dbReference>